<gene>
    <name evidence="2" type="ORF">TNCT_224891</name>
</gene>
<evidence type="ECO:0000313" key="3">
    <source>
        <dbReference type="Proteomes" id="UP000887116"/>
    </source>
</evidence>
<reference evidence="2" key="1">
    <citation type="submission" date="2020-07" db="EMBL/GenBank/DDBJ databases">
        <title>Multicomponent nature underlies the extraordinary mechanical properties of spider dragline silk.</title>
        <authorList>
            <person name="Kono N."/>
            <person name="Nakamura H."/>
            <person name="Mori M."/>
            <person name="Yoshida Y."/>
            <person name="Ohtoshi R."/>
            <person name="Malay A.D."/>
            <person name="Moran D.A.P."/>
            <person name="Tomita M."/>
            <person name="Numata K."/>
            <person name="Arakawa K."/>
        </authorList>
    </citation>
    <scope>NUCLEOTIDE SEQUENCE</scope>
</reference>
<organism evidence="2 3">
    <name type="scientific">Trichonephila clavata</name>
    <name type="common">Joro spider</name>
    <name type="synonym">Nephila clavata</name>
    <dbReference type="NCBI Taxonomy" id="2740835"/>
    <lineage>
        <taxon>Eukaryota</taxon>
        <taxon>Metazoa</taxon>
        <taxon>Ecdysozoa</taxon>
        <taxon>Arthropoda</taxon>
        <taxon>Chelicerata</taxon>
        <taxon>Arachnida</taxon>
        <taxon>Araneae</taxon>
        <taxon>Araneomorphae</taxon>
        <taxon>Entelegynae</taxon>
        <taxon>Araneoidea</taxon>
        <taxon>Nephilidae</taxon>
        <taxon>Trichonephila</taxon>
    </lineage>
</organism>
<proteinExistence type="predicted"/>
<protein>
    <submittedName>
        <fullName evidence="2">Uncharacterized protein</fullName>
    </submittedName>
</protein>
<dbReference type="Proteomes" id="UP000887116">
    <property type="component" value="Unassembled WGS sequence"/>
</dbReference>
<evidence type="ECO:0000313" key="2">
    <source>
        <dbReference type="EMBL" id="GFR01396.1"/>
    </source>
</evidence>
<accession>A0A8X6GBK0</accession>
<sequence length="87" mass="9798">MHVGTFMIATTFLYYCSLVLEAKRNSLNRNEGKRKTEGNNSQNTIEEAIVLMDEMDKKLTEIAQSLAQAAWDWSVNITKATSKVLVS</sequence>
<comment type="caution">
    <text evidence="2">The sequence shown here is derived from an EMBL/GenBank/DDBJ whole genome shotgun (WGS) entry which is preliminary data.</text>
</comment>
<dbReference type="AlphaFoldDB" id="A0A8X6GBK0"/>
<evidence type="ECO:0000256" key="1">
    <source>
        <dbReference type="SAM" id="SignalP"/>
    </source>
</evidence>
<name>A0A8X6GBK0_TRICU</name>
<keyword evidence="1" id="KW-0732">Signal</keyword>
<dbReference type="EMBL" id="BMAO01005430">
    <property type="protein sequence ID" value="GFR01396.1"/>
    <property type="molecule type" value="Genomic_DNA"/>
</dbReference>
<keyword evidence="3" id="KW-1185">Reference proteome</keyword>
<feature type="signal peptide" evidence="1">
    <location>
        <begin position="1"/>
        <end position="21"/>
    </location>
</feature>
<feature type="chain" id="PRO_5036468792" evidence="1">
    <location>
        <begin position="22"/>
        <end position="87"/>
    </location>
</feature>